<gene>
    <name evidence="3" type="ORF">CR513_09107</name>
</gene>
<evidence type="ECO:0000313" key="3">
    <source>
        <dbReference type="EMBL" id="RDY06836.1"/>
    </source>
</evidence>
<dbReference type="OrthoDB" id="1436780at2759"/>
<reference evidence="3" key="1">
    <citation type="submission" date="2018-05" db="EMBL/GenBank/DDBJ databases">
        <title>Draft genome of Mucuna pruriens seed.</title>
        <authorList>
            <person name="Nnadi N.E."/>
            <person name="Vos R."/>
            <person name="Hasami M.H."/>
            <person name="Devisetty U.K."/>
            <person name="Aguiy J.C."/>
        </authorList>
    </citation>
    <scope>NUCLEOTIDE SEQUENCE [LARGE SCALE GENOMIC DNA]</scope>
    <source>
        <strain evidence="3">JCA_2017</strain>
    </source>
</reference>
<dbReference type="Pfam" id="PF04195">
    <property type="entry name" value="Transposase_28"/>
    <property type="match status" value="1"/>
</dbReference>
<sequence length="310" mass="35123">MSGARLFYSEKEKMITWVRSNSDPRGAPRKRCLVPPPRETSTQFGSSVQESQLSHYSGSEASEGFPFKIWYRDNSNDDPSKESFSWVDSEVVKISSVLIHSSSLLGMTNVICQRRPWSVKVSPCSGGESVNRRPTDREGPFFYLYETLPLKLGVKLPFTHFERSVLRALNVAPTQLHPNGWAFVRVFELLCEDMGRVPSLGVFFWFFSVRRNHFFRVAPGDARLNLLMDNSKEPFFPLYWTQQPVVSASVNWDDLEEWETKFVKELGDMPILSSYFAQALRSLEKKGSQLTNFSDAGSAALMAPLSAAPP</sequence>
<feature type="domain" description="Transposase (putative) gypsy type" evidence="2">
    <location>
        <begin position="152"/>
        <end position="210"/>
    </location>
</feature>
<dbReference type="EMBL" id="QJKJ01001599">
    <property type="protein sequence ID" value="RDY06836.1"/>
    <property type="molecule type" value="Genomic_DNA"/>
</dbReference>
<feature type="region of interest" description="Disordered" evidence="1">
    <location>
        <begin position="19"/>
        <end position="60"/>
    </location>
</feature>
<dbReference type="InterPro" id="IPR007321">
    <property type="entry name" value="Transposase_28"/>
</dbReference>
<dbReference type="AlphaFoldDB" id="A0A371HVL4"/>
<feature type="compositionally biased region" description="Polar residues" evidence="1">
    <location>
        <begin position="39"/>
        <end position="60"/>
    </location>
</feature>
<organism evidence="3 4">
    <name type="scientific">Mucuna pruriens</name>
    <name type="common">Velvet bean</name>
    <name type="synonym">Dolichos pruriens</name>
    <dbReference type="NCBI Taxonomy" id="157652"/>
    <lineage>
        <taxon>Eukaryota</taxon>
        <taxon>Viridiplantae</taxon>
        <taxon>Streptophyta</taxon>
        <taxon>Embryophyta</taxon>
        <taxon>Tracheophyta</taxon>
        <taxon>Spermatophyta</taxon>
        <taxon>Magnoliopsida</taxon>
        <taxon>eudicotyledons</taxon>
        <taxon>Gunneridae</taxon>
        <taxon>Pentapetalae</taxon>
        <taxon>rosids</taxon>
        <taxon>fabids</taxon>
        <taxon>Fabales</taxon>
        <taxon>Fabaceae</taxon>
        <taxon>Papilionoideae</taxon>
        <taxon>50 kb inversion clade</taxon>
        <taxon>NPAAA clade</taxon>
        <taxon>indigoferoid/millettioid clade</taxon>
        <taxon>Phaseoleae</taxon>
        <taxon>Mucuna</taxon>
    </lineage>
</organism>
<dbReference type="PANTHER" id="PTHR31099">
    <property type="entry name" value="OS06G0165300 PROTEIN"/>
    <property type="match status" value="1"/>
</dbReference>
<name>A0A371HVL4_MUCPR</name>
<protein>
    <recommendedName>
        <fullName evidence="2">Transposase (putative) gypsy type domain-containing protein</fullName>
    </recommendedName>
</protein>
<keyword evidence="4" id="KW-1185">Reference proteome</keyword>
<dbReference type="Proteomes" id="UP000257109">
    <property type="component" value="Unassembled WGS sequence"/>
</dbReference>
<proteinExistence type="predicted"/>
<evidence type="ECO:0000256" key="1">
    <source>
        <dbReference type="SAM" id="MobiDB-lite"/>
    </source>
</evidence>
<dbReference type="PANTHER" id="PTHR31099:SF28">
    <property type="entry name" value="F5J5.12"/>
    <property type="match status" value="1"/>
</dbReference>
<comment type="caution">
    <text evidence="3">The sequence shown here is derived from an EMBL/GenBank/DDBJ whole genome shotgun (WGS) entry which is preliminary data.</text>
</comment>
<feature type="non-terminal residue" evidence="3">
    <location>
        <position position="1"/>
    </location>
</feature>
<evidence type="ECO:0000313" key="4">
    <source>
        <dbReference type="Proteomes" id="UP000257109"/>
    </source>
</evidence>
<evidence type="ECO:0000259" key="2">
    <source>
        <dbReference type="Pfam" id="PF04195"/>
    </source>
</evidence>
<accession>A0A371HVL4</accession>